<dbReference type="InterPro" id="IPR023459">
    <property type="entry name" value="Tscrpt_elong_fac_GreA/B_fam"/>
</dbReference>
<feature type="domain" description="Transcription elongation factor GreA/GreB C-terminal" evidence="3">
    <location>
        <begin position="101"/>
        <end position="174"/>
    </location>
</feature>
<dbReference type="GO" id="GO:0070063">
    <property type="term" value="F:RNA polymerase binding"/>
    <property type="evidence" value="ECO:0007669"/>
    <property type="project" value="InterPro"/>
</dbReference>
<dbReference type="GO" id="GO:0032784">
    <property type="term" value="P:regulation of DNA-templated transcription elongation"/>
    <property type="evidence" value="ECO:0007669"/>
    <property type="project" value="InterPro"/>
</dbReference>
<comment type="caution">
    <text evidence="5">The sequence shown here is derived from an EMBL/GenBank/DDBJ whole genome shotgun (WGS) entry which is preliminary data.</text>
</comment>
<gene>
    <name evidence="5" type="ORF">EA58_13835</name>
</gene>
<dbReference type="InterPro" id="IPR036805">
    <property type="entry name" value="Tscrpt_elong_fac_GreA/B_N_sf"/>
</dbReference>
<sequence length="177" mass="20396">MKNEDNRAKYNEKKKMVNKPYISLGGFNKITEEIRILRGKADEVVQQIKDNRETETGDESENVEMIRLMAERESISEKFCELEAFLSSCQVVDIAALPEESEVVRFGTKVRLLELDTEKQFTYTILGERESSVRDHIISHLSPLGRALMNEYVGNIVSFDTPNGERELEILEISRHK</sequence>
<dbReference type="AlphaFoldDB" id="A0A066RNZ8"/>
<keyword evidence="6" id="KW-1185">Reference proteome</keyword>
<organism evidence="5 6">
    <name type="scientific">Photobacterium galatheae</name>
    <dbReference type="NCBI Taxonomy" id="1654360"/>
    <lineage>
        <taxon>Bacteria</taxon>
        <taxon>Pseudomonadati</taxon>
        <taxon>Pseudomonadota</taxon>
        <taxon>Gammaproteobacteria</taxon>
        <taxon>Vibrionales</taxon>
        <taxon>Vibrionaceae</taxon>
        <taxon>Photobacterium</taxon>
    </lineage>
</organism>
<dbReference type="InterPro" id="IPR036953">
    <property type="entry name" value="GreA/GreB_C_sf"/>
</dbReference>
<proteinExistence type="predicted"/>
<dbReference type="SUPFAM" id="SSF54534">
    <property type="entry name" value="FKBP-like"/>
    <property type="match status" value="1"/>
</dbReference>
<dbReference type="STRING" id="1654360.EA58_13835"/>
<evidence type="ECO:0000313" key="5">
    <source>
        <dbReference type="EMBL" id="KDM90836.1"/>
    </source>
</evidence>
<keyword evidence="2" id="KW-0804">Transcription</keyword>
<evidence type="ECO:0000313" key="6">
    <source>
        <dbReference type="Proteomes" id="UP000027192"/>
    </source>
</evidence>
<name>A0A066RNZ8_9GAMM</name>
<dbReference type="Pfam" id="PF01272">
    <property type="entry name" value="GreA_GreB"/>
    <property type="match status" value="1"/>
</dbReference>
<dbReference type="InterPro" id="IPR001437">
    <property type="entry name" value="Tscrpt_elong_fac_GreA/B_C"/>
</dbReference>
<dbReference type="Gene3D" id="3.10.50.30">
    <property type="entry name" value="Transcription elongation factor, GreA/GreB, C-terminal domain"/>
    <property type="match status" value="1"/>
</dbReference>
<reference evidence="5 6" key="1">
    <citation type="submission" date="2014-04" db="EMBL/GenBank/DDBJ databases">
        <title>Draft genome sequence of Photobacterium halotolerans S2753: a solonamide, ngercheumicin and holomycin producer.</title>
        <authorList>
            <person name="Machado H.R."/>
            <person name="Gram L."/>
        </authorList>
    </citation>
    <scope>NUCLEOTIDE SEQUENCE [LARGE SCALE GENOMIC DNA]</scope>
    <source>
        <strain evidence="5 6">S2753</strain>
    </source>
</reference>
<dbReference type="GO" id="GO:0006354">
    <property type="term" value="P:DNA-templated transcription elongation"/>
    <property type="evidence" value="ECO:0007669"/>
    <property type="project" value="TreeGrafter"/>
</dbReference>
<accession>A0A066RNZ8</accession>
<dbReference type="Proteomes" id="UP000027192">
    <property type="component" value="Unassembled WGS sequence"/>
</dbReference>
<dbReference type="Gene3D" id="1.10.287.180">
    <property type="entry name" value="Transcription elongation factor, GreA/GreB, N-terminal domain"/>
    <property type="match status" value="1"/>
</dbReference>
<dbReference type="SUPFAM" id="SSF46557">
    <property type="entry name" value="GreA transcript cleavage protein, N-terminal domain"/>
    <property type="match status" value="1"/>
</dbReference>
<dbReference type="PANTHER" id="PTHR30437:SF4">
    <property type="entry name" value="TRANSCRIPTION ELONGATION FACTOR GREA"/>
    <property type="match status" value="1"/>
</dbReference>
<dbReference type="Pfam" id="PF03449">
    <property type="entry name" value="GreA_GreB_N"/>
    <property type="match status" value="1"/>
</dbReference>
<dbReference type="PIRSF" id="PIRSF006092">
    <property type="entry name" value="GreA_GreB"/>
    <property type="match status" value="1"/>
</dbReference>
<dbReference type="InterPro" id="IPR022691">
    <property type="entry name" value="Tscrpt_elong_fac_GreA/B_N"/>
</dbReference>
<evidence type="ECO:0008006" key="7">
    <source>
        <dbReference type="Google" id="ProtNLM"/>
    </source>
</evidence>
<dbReference type="PANTHER" id="PTHR30437">
    <property type="entry name" value="TRANSCRIPTION ELONGATION FACTOR GREA"/>
    <property type="match status" value="1"/>
</dbReference>
<evidence type="ECO:0000259" key="3">
    <source>
        <dbReference type="Pfam" id="PF01272"/>
    </source>
</evidence>
<evidence type="ECO:0000256" key="2">
    <source>
        <dbReference type="ARBA" id="ARBA00023163"/>
    </source>
</evidence>
<feature type="domain" description="Transcription elongation factor GreA/GreB N-terminal" evidence="4">
    <location>
        <begin position="21"/>
        <end position="91"/>
    </location>
</feature>
<evidence type="ECO:0000259" key="4">
    <source>
        <dbReference type="Pfam" id="PF03449"/>
    </source>
</evidence>
<dbReference type="GO" id="GO:0003677">
    <property type="term" value="F:DNA binding"/>
    <property type="evidence" value="ECO:0007669"/>
    <property type="project" value="InterPro"/>
</dbReference>
<protein>
    <recommendedName>
        <fullName evidence="7">Transcription elongation factor GreA/GreB C-terminal domain-containing protein</fullName>
    </recommendedName>
</protein>
<keyword evidence="1" id="KW-0805">Transcription regulation</keyword>
<dbReference type="EMBL" id="JMIB01000027">
    <property type="protein sequence ID" value="KDM90836.1"/>
    <property type="molecule type" value="Genomic_DNA"/>
</dbReference>
<evidence type="ECO:0000256" key="1">
    <source>
        <dbReference type="ARBA" id="ARBA00023015"/>
    </source>
</evidence>